<dbReference type="AlphaFoldDB" id="A0A6I1WNX8"/>
<reference evidence="1 2" key="1">
    <citation type="submission" date="2019-10" db="EMBL/GenBank/DDBJ databases">
        <title>Evaluation of single-gene subtyping targets for Pseudomonas.</title>
        <authorList>
            <person name="Reichler S.J."/>
            <person name="Orsi R.H."/>
            <person name="Wiedmann M."/>
            <person name="Martin N.H."/>
            <person name="Murphy S.I."/>
        </authorList>
    </citation>
    <scope>NUCLEOTIDE SEQUENCE [LARGE SCALE GENOMIC DNA]</scope>
    <source>
        <strain evidence="1 2">FSL R10-1876</strain>
    </source>
</reference>
<comment type="caution">
    <text evidence="1">The sequence shown here is derived from an EMBL/GenBank/DDBJ whole genome shotgun (WGS) entry which is preliminary data.</text>
</comment>
<proteinExistence type="predicted"/>
<evidence type="ECO:0000313" key="1">
    <source>
        <dbReference type="EMBL" id="MQU43047.1"/>
    </source>
</evidence>
<sequence length="338" mass="38540">MIINIPSKLDLHIDREDKIIALENVIKSHGEGKHLIWMHAATIKELSHVDEFGHFTKRTLNALISQSTEYAYLYKQFDFHVSVNFEDKHALSYSDGVLNVGYLKFRDSTSTQQPILLAENDHDGEMYSWGAKTYLQIKNLHSLKVNIEILSGGGSTTYDCFNRLDSGLRFFTCYIDSDKLHPKWPLGSTATRFKYIDPGYKGRRYLEVLDCHEVENIIPWKVLDALHKEKLKNSLVHKLENISFRAYPDHKAGLTVGDALANDRAHHDNYWEKFKDVDPDTELCPGFGDGLLRQSVEYVNSLSPKLSKAHVDEIIDSEWLKVSKSIASWGVSGRGLLS</sequence>
<gene>
    <name evidence="1" type="ORF">GHO28_11115</name>
</gene>
<accession>A0A6I1WNX8</accession>
<organism evidence="1 2">
    <name type="scientific">Pseudomonas helleri</name>
    <dbReference type="NCBI Taxonomy" id="1608996"/>
    <lineage>
        <taxon>Bacteria</taxon>
        <taxon>Pseudomonadati</taxon>
        <taxon>Pseudomonadota</taxon>
        <taxon>Gammaproteobacteria</taxon>
        <taxon>Pseudomonadales</taxon>
        <taxon>Pseudomonadaceae</taxon>
        <taxon>Pseudomonas</taxon>
    </lineage>
</organism>
<dbReference type="Proteomes" id="UP000466863">
    <property type="component" value="Unassembled WGS sequence"/>
</dbReference>
<dbReference type="RefSeq" id="WP_153356095.1">
    <property type="nucleotide sequence ID" value="NZ_JBQQMA010000076.1"/>
</dbReference>
<protein>
    <submittedName>
        <fullName evidence="1">Uncharacterized protein</fullName>
    </submittedName>
</protein>
<dbReference type="EMBL" id="WIVV01000042">
    <property type="protein sequence ID" value="MQU43047.1"/>
    <property type="molecule type" value="Genomic_DNA"/>
</dbReference>
<name>A0A6I1WNX8_9PSED</name>
<evidence type="ECO:0000313" key="2">
    <source>
        <dbReference type="Proteomes" id="UP000466863"/>
    </source>
</evidence>